<accession>A0A8D8X2B1</accession>
<dbReference type="EMBL" id="HBUF01254378">
    <property type="protein sequence ID" value="CAG6681120.1"/>
    <property type="molecule type" value="Transcribed_RNA"/>
</dbReference>
<evidence type="ECO:0000313" key="1">
    <source>
        <dbReference type="EMBL" id="CAG6681122.1"/>
    </source>
</evidence>
<reference evidence="1" key="1">
    <citation type="submission" date="2021-05" db="EMBL/GenBank/DDBJ databases">
        <authorList>
            <person name="Alioto T."/>
            <person name="Alioto T."/>
            <person name="Gomez Garrido J."/>
        </authorList>
    </citation>
    <scope>NUCLEOTIDE SEQUENCE</scope>
</reference>
<dbReference type="EMBL" id="HBUF01254379">
    <property type="protein sequence ID" value="CAG6681122.1"/>
    <property type="molecule type" value="Transcribed_RNA"/>
</dbReference>
<name>A0A8D8X2B1_9HEMI</name>
<dbReference type="AlphaFoldDB" id="A0A8D8X2B1"/>
<sequence>MFFLIHPTFNFPQVAKIKFHNILNQSQENYEKVCYLFFESMTLIKLFLLRPLLPSFLAPCFSPSPTLPLLSNGPEGIFPALIFSLFSPFSCRISSLYIVSFFPQLFKALNFELF</sequence>
<organism evidence="1">
    <name type="scientific">Cacopsylla melanoneura</name>
    <dbReference type="NCBI Taxonomy" id="428564"/>
    <lineage>
        <taxon>Eukaryota</taxon>
        <taxon>Metazoa</taxon>
        <taxon>Ecdysozoa</taxon>
        <taxon>Arthropoda</taxon>
        <taxon>Hexapoda</taxon>
        <taxon>Insecta</taxon>
        <taxon>Pterygota</taxon>
        <taxon>Neoptera</taxon>
        <taxon>Paraneoptera</taxon>
        <taxon>Hemiptera</taxon>
        <taxon>Sternorrhyncha</taxon>
        <taxon>Psylloidea</taxon>
        <taxon>Psyllidae</taxon>
        <taxon>Psyllinae</taxon>
        <taxon>Cacopsylla</taxon>
    </lineage>
</organism>
<protein>
    <submittedName>
        <fullName evidence="1">Uncharacterized protein</fullName>
    </submittedName>
</protein>
<proteinExistence type="predicted"/>